<keyword evidence="1" id="KW-0812">Transmembrane</keyword>
<feature type="domain" description="TadE-like" evidence="2">
    <location>
        <begin position="14"/>
        <end position="56"/>
    </location>
</feature>
<evidence type="ECO:0000256" key="1">
    <source>
        <dbReference type="SAM" id="Phobius"/>
    </source>
</evidence>
<keyword evidence="1" id="KW-0472">Membrane</keyword>
<organism evidence="3 4">
    <name type="scientific">Skermanella cutis</name>
    <dbReference type="NCBI Taxonomy" id="2775420"/>
    <lineage>
        <taxon>Bacteria</taxon>
        <taxon>Pseudomonadati</taxon>
        <taxon>Pseudomonadota</taxon>
        <taxon>Alphaproteobacteria</taxon>
        <taxon>Rhodospirillales</taxon>
        <taxon>Azospirillaceae</taxon>
        <taxon>Skermanella</taxon>
    </lineage>
</organism>
<feature type="transmembrane region" description="Helical" evidence="1">
    <location>
        <begin position="20"/>
        <end position="41"/>
    </location>
</feature>
<evidence type="ECO:0000313" key="3">
    <source>
        <dbReference type="EMBL" id="QQP93442.1"/>
    </source>
</evidence>
<reference evidence="3" key="1">
    <citation type="submission" date="2021-02" db="EMBL/GenBank/DDBJ databases">
        <title>Skermanella TT6 skin isolate.</title>
        <authorList>
            <person name="Lee K."/>
            <person name="Ganzorig M."/>
        </authorList>
    </citation>
    <scope>NUCLEOTIDE SEQUENCE</scope>
    <source>
        <strain evidence="3">TT6</strain>
    </source>
</reference>
<dbReference type="EMBL" id="CP067422">
    <property type="protein sequence ID" value="QQP93442.1"/>
    <property type="molecule type" value="Genomic_DNA"/>
</dbReference>
<dbReference type="RefSeq" id="WP_201083020.1">
    <property type="nucleotide sequence ID" value="NZ_CP067422.1"/>
</dbReference>
<gene>
    <name evidence="3" type="ORF">IGS68_32995</name>
</gene>
<proteinExistence type="predicted"/>
<accession>A0ABX7BGF0</accession>
<evidence type="ECO:0000313" key="4">
    <source>
        <dbReference type="Proteomes" id="UP000595197"/>
    </source>
</evidence>
<evidence type="ECO:0000259" key="2">
    <source>
        <dbReference type="Pfam" id="PF07811"/>
    </source>
</evidence>
<keyword evidence="4" id="KW-1185">Reference proteome</keyword>
<sequence length="189" mass="19740">MGPSKLGRSLSRRGTTALEFALVAPLLVLLVVATVEFSYALTVQNLLELAARKASRTGVTGSAPPAGMTREEMLRNLVVETGLGLIDPARLTIEMTAYNGFASIGVPEPCRDLDGNGICDAGEAFTDVNGNGRWDADQGASSAGVGGQVVIYTLNYTSLPLTGVVAGLVARAPLAYSARVVVRNEPFRS</sequence>
<keyword evidence="1" id="KW-1133">Transmembrane helix</keyword>
<dbReference type="Pfam" id="PF07811">
    <property type="entry name" value="TadE"/>
    <property type="match status" value="1"/>
</dbReference>
<dbReference type="InterPro" id="IPR012495">
    <property type="entry name" value="TadE-like_dom"/>
</dbReference>
<protein>
    <submittedName>
        <fullName evidence="3">Pilus assembly protein</fullName>
    </submittedName>
</protein>
<geneLocation type="plasmid" evidence="3 4">
    <name>pTT6-2</name>
</geneLocation>
<dbReference type="Proteomes" id="UP000595197">
    <property type="component" value="Plasmid pTT6-2"/>
</dbReference>
<name>A0ABX7BGF0_9PROT</name>
<keyword evidence="3" id="KW-0614">Plasmid</keyword>